<evidence type="ECO:0000313" key="1">
    <source>
        <dbReference type="EMBL" id="KAB0799310.1"/>
    </source>
</evidence>
<dbReference type="AlphaFoldDB" id="A0A5N4APP5"/>
<protein>
    <submittedName>
        <fullName evidence="1">Uncharacterized protein</fullName>
    </submittedName>
</protein>
<proteinExistence type="predicted"/>
<dbReference type="Proteomes" id="UP000327044">
    <property type="component" value="Unassembled WGS sequence"/>
</dbReference>
<organism evidence="1 2">
    <name type="scientific">Photinus pyralis</name>
    <name type="common">Common eastern firefly</name>
    <name type="synonym">Lampyris pyralis</name>
    <dbReference type="NCBI Taxonomy" id="7054"/>
    <lineage>
        <taxon>Eukaryota</taxon>
        <taxon>Metazoa</taxon>
        <taxon>Ecdysozoa</taxon>
        <taxon>Arthropoda</taxon>
        <taxon>Hexapoda</taxon>
        <taxon>Insecta</taxon>
        <taxon>Pterygota</taxon>
        <taxon>Neoptera</taxon>
        <taxon>Endopterygota</taxon>
        <taxon>Coleoptera</taxon>
        <taxon>Polyphaga</taxon>
        <taxon>Elateriformia</taxon>
        <taxon>Elateroidea</taxon>
        <taxon>Lampyridae</taxon>
        <taxon>Lampyrinae</taxon>
        <taxon>Photinus</taxon>
    </lineage>
</organism>
<dbReference type="EMBL" id="VVIM01000005">
    <property type="protein sequence ID" value="KAB0799310.1"/>
    <property type="molecule type" value="Genomic_DNA"/>
</dbReference>
<evidence type="ECO:0000313" key="2">
    <source>
        <dbReference type="Proteomes" id="UP000327044"/>
    </source>
</evidence>
<comment type="caution">
    <text evidence="1">The sequence shown here is derived from an EMBL/GenBank/DDBJ whole genome shotgun (WGS) entry which is preliminary data.</text>
</comment>
<reference evidence="1 2" key="1">
    <citation type="journal article" date="2018" name="Elife">
        <title>Firefly genomes illuminate parallel origins of bioluminescence in beetles.</title>
        <authorList>
            <person name="Fallon T.R."/>
            <person name="Lower S.E."/>
            <person name="Chang C.H."/>
            <person name="Bessho-Uehara M."/>
            <person name="Martin G.J."/>
            <person name="Bewick A.J."/>
            <person name="Behringer M."/>
            <person name="Debat H.J."/>
            <person name="Wong I."/>
            <person name="Day J.C."/>
            <person name="Suvorov A."/>
            <person name="Silva C.J."/>
            <person name="Stanger-Hall K.F."/>
            <person name="Hall D.W."/>
            <person name="Schmitz R.J."/>
            <person name="Nelson D.R."/>
            <person name="Lewis S.M."/>
            <person name="Shigenobu S."/>
            <person name="Bybee S.M."/>
            <person name="Larracuente A.M."/>
            <person name="Oba Y."/>
            <person name="Weng J.K."/>
        </authorList>
    </citation>
    <scope>NUCLEOTIDE SEQUENCE [LARGE SCALE GENOMIC DNA]</scope>
    <source>
        <strain evidence="1">1611_PpyrPB1</strain>
        <tissue evidence="1">Whole body</tissue>
    </source>
</reference>
<accession>A0A5N4APP5</accession>
<dbReference type="InParanoid" id="A0A5N4APP5"/>
<sequence>MDNKLMHSVLSGISFKSGLLSTRQSIRSGPNADLSTLWLLWPAPNYRPYSTRSLHTISSEGHAGIINTTSKVADPHHSLNSIGSSSIRYSLSNQREEDIFMIASALVSPITQGQP</sequence>
<keyword evidence="2" id="KW-1185">Reference proteome</keyword>
<name>A0A5N4APP5_PHOPY</name>
<gene>
    <name evidence="1" type="ORF">PPYR_07190</name>
</gene>